<dbReference type="PIRSF" id="PIRSF009393">
    <property type="entry name" value="Orn_decarb"/>
    <property type="match status" value="1"/>
</dbReference>
<dbReference type="InterPro" id="IPR027605">
    <property type="entry name" value="Lacto_ODC_put"/>
</dbReference>
<dbReference type="InterPro" id="IPR000310">
    <property type="entry name" value="Orn/Lys/Arg_deCO2ase_major_dom"/>
</dbReference>
<protein>
    <submittedName>
        <fullName evidence="8">Ornithine decarboxylase</fullName>
    </submittedName>
</protein>
<name>A0A0R1TPJ3_9LACO</name>
<dbReference type="STRING" id="1423740.FC36_GL000081"/>
<evidence type="ECO:0000256" key="5">
    <source>
        <dbReference type="PIRSR" id="PIRSR009393-1"/>
    </source>
</evidence>
<feature type="domain" description="Orn/Lys/Arg decarboxylase C-terminal" evidence="7">
    <location>
        <begin position="552"/>
        <end position="680"/>
    </location>
</feature>
<dbReference type="Pfam" id="PF03711">
    <property type="entry name" value="OKR_DC_1_C"/>
    <property type="match status" value="1"/>
</dbReference>
<sequence length="697" mass="78473">MMHYLKIAAPKALWSCVPKDWQVVELTANLNPATLAAVVVDASEESQLLGQKFSAQLQLPLPVLTTTDTIRIAQEAHTYEQQVQPPFIRDLINFANQKPVSFTTPGHHNGQYYDRHPAGVIYHQFMGDNLLRADTSDTVPELGDTMTHAGTPLLAQQEAARAFNADKVYFCTNGTTSANTICANALLGEGDLVLFDRNNHKSLYNSALVMTGAKPVYLPTDRNAQGLIGPIVDAALDETYIRQEIAKVDPERAQAKRPFRLAALQLETFDGVFYDARYLIEKLGHLCDYILFDCAWGGYEQFVEILKDLSPLQINYGPDDPGILVTQSIHKQQAGMGQASQILKKDHHIKGQARYVDHKHFNHTYLKYVTTSYSYPIYSSLVMNAALANSPANSSWWEETLALGIDFRKQLLAQSELFKPLVPVKVGQHLWQDIPTSELAHNLASWRLDPKEKWHGFELAGAKEVVLSPLKITISSLGVDNISQSYQDKGIPGQVVGTYLRSQGIIPVKSDLYSTLYLLTPGEGPQEMQRLLKALLDFETAYKQNKPLAEVMPKLYEEYKTRYYGYGLADLCQEIHNYYREHEIFKLQKALFLKQTFQDYSHLPKEADVAFLKNQSELVSLDQVLGRVALEGALPYPPGVFIVAPGEKWQEIDIDYFKILIGAQEKFPGFDPEIQGVYQEVDEQGQKKIMAEVWLKN</sequence>
<proteinExistence type="inferred from homology"/>
<dbReference type="InterPro" id="IPR008286">
    <property type="entry name" value="Prn/Lys/Arg_de-COase_C"/>
</dbReference>
<keyword evidence="2" id="KW-0210">Decarboxylase</keyword>
<dbReference type="PATRIC" id="fig|1423740.3.peg.86"/>
<dbReference type="GO" id="GO:0005829">
    <property type="term" value="C:cytosol"/>
    <property type="evidence" value="ECO:0007669"/>
    <property type="project" value="TreeGrafter"/>
</dbReference>
<dbReference type="GO" id="GO:0030170">
    <property type="term" value="F:pyridoxal phosphate binding"/>
    <property type="evidence" value="ECO:0007669"/>
    <property type="project" value="TreeGrafter"/>
</dbReference>
<dbReference type="PANTHER" id="PTHR45229:SF3">
    <property type="entry name" value="BIODEGRADATIVE ARGININE DECARBOXYLASE"/>
    <property type="match status" value="1"/>
</dbReference>
<dbReference type="InterPro" id="IPR015424">
    <property type="entry name" value="PyrdxlP-dep_Trfase"/>
</dbReference>
<dbReference type="SUPFAM" id="SSF53383">
    <property type="entry name" value="PLP-dependent transferases"/>
    <property type="match status" value="1"/>
</dbReference>
<dbReference type="GO" id="GO:0006520">
    <property type="term" value="P:amino acid metabolic process"/>
    <property type="evidence" value="ECO:0007669"/>
    <property type="project" value="InterPro"/>
</dbReference>
<dbReference type="Gene3D" id="3.40.640.10">
    <property type="entry name" value="Type I PLP-dependent aspartate aminotransferase-like (Major domain)"/>
    <property type="match status" value="1"/>
</dbReference>
<keyword evidence="3 5" id="KW-0663">Pyridoxal phosphate</keyword>
<evidence type="ECO:0000256" key="1">
    <source>
        <dbReference type="ARBA" id="ARBA00010671"/>
    </source>
</evidence>
<evidence type="ECO:0000256" key="4">
    <source>
        <dbReference type="ARBA" id="ARBA00023239"/>
    </source>
</evidence>
<feature type="modified residue" description="N6-(pyridoxal phosphate)lysine" evidence="5">
    <location>
        <position position="331"/>
    </location>
</feature>
<dbReference type="NCBIfam" id="TIGR04318">
    <property type="entry name" value="lacto_ODC_hypo"/>
    <property type="match status" value="1"/>
</dbReference>
<dbReference type="GO" id="GO:0016831">
    <property type="term" value="F:carboxy-lyase activity"/>
    <property type="evidence" value="ECO:0007669"/>
    <property type="project" value="UniProtKB-KW"/>
</dbReference>
<dbReference type="PANTHER" id="PTHR45229">
    <property type="entry name" value="CONSTITUTIVE ORNITHINE DECARBOXYLASE"/>
    <property type="match status" value="1"/>
</dbReference>
<dbReference type="Gene3D" id="3.90.100.10">
    <property type="entry name" value="Orn/Lys/Arg decarboxylase, C-terminal domain"/>
    <property type="match status" value="1"/>
</dbReference>
<evidence type="ECO:0000256" key="2">
    <source>
        <dbReference type="ARBA" id="ARBA00022793"/>
    </source>
</evidence>
<comment type="similarity">
    <text evidence="1">Belongs to the Orn/Lys/Arg decarboxylase class-I family.</text>
</comment>
<dbReference type="EMBL" id="AZFH01000067">
    <property type="protein sequence ID" value="KRL80245.1"/>
    <property type="molecule type" value="Genomic_DNA"/>
</dbReference>
<reference evidence="8 9" key="1">
    <citation type="journal article" date="2015" name="Genome Announc.">
        <title>Expanding the biotechnology potential of lactobacilli through comparative genomics of 213 strains and associated genera.</title>
        <authorList>
            <person name="Sun Z."/>
            <person name="Harris H.M."/>
            <person name="McCann A."/>
            <person name="Guo C."/>
            <person name="Argimon S."/>
            <person name="Zhang W."/>
            <person name="Yang X."/>
            <person name="Jeffery I.B."/>
            <person name="Cooney J.C."/>
            <person name="Kagawa T.F."/>
            <person name="Liu W."/>
            <person name="Song Y."/>
            <person name="Salvetti E."/>
            <person name="Wrobel A."/>
            <person name="Rasinkangas P."/>
            <person name="Parkhill J."/>
            <person name="Rea M.C."/>
            <person name="O'Sullivan O."/>
            <person name="Ritari J."/>
            <person name="Douillard F.P."/>
            <person name="Paul Ross R."/>
            <person name="Yang R."/>
            <person name="Briner A.E."/>
            <person name="Felis G.E."/>
            <person name="de Vos W.M."/>
            <person name="Barrangou R."/>
            <person name="Klaenhammer T.R."/>
            <person name="Caufield P.W."/>
            <person name="Cui Y."/>
            <person name="Zhang H."/>
            <person name="O'Toole P.W."/>
        </authorList>
    </citation>
    <scope>NUCLEOTIDE SEQUENCE [LARGE SCALE GENOMIC DNA]</scope>
    <source>
        <strain evidence="8 9">DSM 15833</strain>
    </source>
</reference>
<evidence type="ECO:0000259" key="6">
    <source>
        <dbReference type="Pfam" id="PF01276"/>
    </source>
</evidence>
<gene>
    <name evidence="8" type="ORF">FC36_GL000081</name>
</gene>
<dbReference type="AlphaFoldDB" id="A0A0R1TPJ3"/>
<feature type="domain" description="Orn/Lys/Arg decarboxylases family 1 pyridoxal-P attachment site" evidence="6">
    <location>
        <begin position="85"/>
        <end position="523"/>
    </location>
</feature>
<evidence type="ECO:0000313" key="9">
    <source>
        <dbReference type="Proteomes" id="UP000051048"/>
    </source>
</evidence>
<evidence type="ECO:0000313" key="8">
    <source>
        <dbReference type="EMBL" id="KRL80245.1"/>
    </source>
</evidence>
<organism evidence="8 9">
    <name type="scientific">Ligilactobacillus equi DSM 15833 = JCM 10991</name>
    <dbReference type="NCBI Taxonomy" id="1423740"/>
    <lineage>
        <taxon>Bacteria</taxon>
        <taxon>Bacillati</taxon>
        <taxon>Bacillota</taxon>
        <taxon>Bacilli</taxon>
        <taxon>Lactobacillales</taxon>
        <taxon>Lactobacillaceae</taxon>
        <taxon>Ligilactobacillus</taxon>
    </lineage>
</organism>
<dbReference type="InterPro" id="IPR015422">
    <property type="entry name" value="PyrdxlP-dep_Trfase_small"/>
</dbReference>
<evidence type="ECO:0000256" key="3">
    <source>
        <dbReference type="ARBA" id="ARBA00022898"/>
    </source>
</evidence>
<comment type="caution">
    <text evidence="8">The sequence shown here is derived from an EMBL/GenBank/DDBJ whole genome shotgun (WGS) entry which is preliminary data.</text>
</comment>
<dbReference type="InterPro" id="IPR011193">
    <property type="entry name" value="Orn/lys/arg_de-COase"/>
</dbReference>
<dbReference type="InterPro" id="IPR036633">
    <property type="entry name" value="Prn/Lys/Arg_de-COase_C_sf"/>
</dbReference>
<keyword evidence="4" id="KW-0456">Lyase</keyword>
<dbReference type="Pfam" id="PF01276">
    <property type="entry name" value="OKR_DC_1"/>
    <property type="match status" value="1"/>
</dbReference>
<evidence type="ECO:0000259" key="7">
    <source>
        <dbReference type="Pfam" id="PF03711"/>
    </source>
</evidence>
<dbReference type="SUPFAM" id="SSF55904">
    <property type="entry name" value="Ornithine decarboxylase C-terminal domain"/>
    <property type="match status" value="1"/>
</dbReference>
<dbReference type="Gene3D" id="3.90.1150.10">
    <property type="entry name" value="Aspartate Aminotransferase, domain 1"/>
    <property type="match status" value="1"/>
</dbReference>
<dbReference type="InterPro" id="IPR015421">
    <property type="entry name" value="PyrdxlP-dep_Trfase_major"/>
</dbReference>
<dbReference type="Proteomes" id="UP000051048">
    <property type="component" value="Unassembled WGS sequence"/>
</dbReference>
<accession>A0A0R1TPJ3</accession>